<proteinExistence type="predicted"/>
<organism evidence="1 2">
    <name type="scientific">Dibothriocephalus latus</name>
    <name type="common">Fish tapeworm</name>
    <name type="synonym">Diphyllobothrium latum</name>
    <dbReference type="NCBI Taxonomy" id="60516"/>
    <lineage>
        <taxon>Eukaryota</taxon>
        <taxon>Metazoa</taxon>
        <taxon>Spiralia</taxon>
        <taxon>Lophotrochozoa</taxon>
        <taxon>Platyhelminthes</taxon>
        <taxon>Cestoda</taxon>
        <taxon>Eucestoda</taxon>
        <taxon>Diphyllobothriidea</taxon>
        <taxon>Diphyllobothriidae</taxon>
        <taxon>Dibothriocephalus</taxon>
    </lineage>
</organism>
<name>A0A3P6SCX1_DIBLA</name>
<dbReference type="Proteomes" id="UP000281553">
    <property type="component" value="Unassembled WGS sequence"/>
</dbReference>
<dbReference type="AlphaFoldDB" id="A0A3P6SCX1"/>
<sequence>MPILALEQCTAFHLVRSNPNQLAPRPAGKCGRTLGQLFGSTYYVCDSKIGRRFLVDAGAQLSVIPPSPAVCRCPNRGFVLPAANCCPTTAFGLRCPSLDIGPSRLFPSIFMVADVPTALLGADF</sequence>
<dbReference type="OrthoDB" id="6144264at2759"/>
<dbReference type="EMBL" id="UYRU01016652">
    <property type="protein sequence ID" value="VDK52201.1"/>
    <property type="molecule type" value="Genomic_DNA"/>
</dbReference>
<evidence type="ECO:0000313" key="1">
    <source>
        <dbReference type="EMBL" id="VDK52201.1"/>
    </source>
</evidence>
<protein>
    <recommendedName>
        <fullName evidence="3">Peptidase A2 domain-containing protein</fullName>
    </recommendedName>
</protein>
<gene>
    <name evidence="1" type="ORF">DILT_LOCUS1892</name>
</gene>
<accession>A0A3P6SCX1</accession>
<reference evidence="1 2" key="1">
    <citation type="submission" date="2018-11" db="EMBL/GenBank/DDBJ databases">
        <authorList>
            <consortium name="Pathogen Informatics"/>
        </authorList>
    </citation>
    <scope>NUCLEOTIDE SEQUENCE [LARGE SCALE GENOMIC DNA]</scope>
</reference>
<keyword evidence="2" id="KW-1185">Reference proteome</keyword>
<evidence type="ECO:0008006" key="3">
    <source>
        <dbReference type="Google" id="ProtNLM"/>
    </source>
</evidence>
<evidence type="ECO:0000313" key="2">
    <source>
        <dbReference type="Proteomes" id="UP000281553"/>
    </source>
</evidence>